<dbReference type="SUPFAM" id="SSF52540">
    <property type="entry name" value="P-loop containing nucleoside triphosphate hydrolases"/>
    <property type="match status" value="1"/>
</dbReference>
<evidence type="ECO:0000313" key="2">
    <source>
        <dbReference type="Proteomes" id="UP000054485"/>
    </source>
</evidence>
<dbReference type="InterPro" id="IPR027417">
    <property type="entry name" value="P-loop_NTPase"/>
</dbReference>
<dbReference type="Proteomes" id="UP000054485">
    <property type="component" value="Unassembled WGS sequence"/>
</dbReference>
<protein>
    <recommendedName>
        <fullName evidence="3">ATP-dependent DNA helicase</fullName>
    </recommendedName>
</protein>
<proteinExistence type="predicted"/>
<sequence length="72" mass="7785">IPLSLGWAMTIHKSQGSGFEKVIVDCRQSFADGQIYVGLSWAQSLKGLQVVGLNVVSASSLIYYTLPLTDII</sequence>
<reference evidence="2" key="2">
    <citation type="submission" date="2015-01" db="EMBL/GenBank/DDBJ databases">
        <title>Evolutionary Origins and Diversification of the Mycorrhizal Mutualists.</title>
        <authorList>
            <consortium name="DOE Joint Genome Institute"/>
            <consortium name="Mycorrhizal Genomics Consortium"/>
            <person name="Kohler A."/>
            <person name="Kuo A."/>
            <person name="Nagy L.G."/>
            <person name="Floudas D."/>
            <person name="Copeland A."/>
            <person name="Barry K.W."/>
            <person name="Cichocki N."/>
            <person name="Veneault-Fourrey C."/>
            <person name="LaButti K."/>
            <person name="Lindquist E.A."/>
            <person name="Lipzen A."/>
            <person name="Lundell T."/>
            <person name="Morin E."/>
            <person name="Murat C."/>
            <person name="Riley R."/>
            <person name="Ohm R."/>
            <person name="Sun H."/>
            <person name="Tunlid A."/>
            <person name="Henrissat B."/>
            <person name="Grigoriev I.V."/>
            <person name="Hibbett D.S."/>
            <person name="Martin F."/>
        </authorList>
    </citation>
    <scope>NUCLEOTIDE SEQUENCE [LARGE SCALE GENOMIC DNA]</scope>
    <source>
        <strain evidence="2">UH-Slu-Lm8-n1</strain>
    </source>
</reference>
<dbReference type="AlphaFoldDB" id="A0A0D0A6I2"/>
<evidence type="ECO:0000313" key="1">
    <source>
        <dbReference type="EMBL" id="KIK33809.1"/>
    </source>
</evidence>
<reference evidence="1 2" key="1">
    <citation type="submission" date="2014-04" db="EMBL/GenBank/DDBJ databases">
        <authorList>
            <consortium name="DOE Joint Genome Institute"/>
            <person name="Kuo A."/>
            <person name="Ruytinx J."/>
            <person name="Rineau F."/>
            <person name="Colpaert J."/>
            <person name="Kohler A."/>
            <person name="Nagy L.G."/>
            <person name="Floudas D."/>
            <person name="Copeland A."/>
            <person name="Barry K.W."/>
            <person name="Cichocki N."/>
            <person name="Veneault-Fourrey C."/>
            <person name="LaButti K."/>
            <person name="Lindquist E.A."/>
            <person name="Lipzen A."/>
            <person name="Lundell T."/>
            <person name="Morin E."/>
            <person name="Murat C."/>
            <person name="Sun H."/>
            <person name="Tunlid A."/>
            <person name="Henrissat B."/>
            <person name="Grigoriev I.V."/>
            <person name="Hibbett D.S."/>
            <person name="Martin F."/>
            <person name="Nordberg H.P."/>
            <person name="Cantor M.N."/>
            <person name="Hua S.X."/>
        </authorList>
    </citation>
    <scope>NUCLEOTIDE SEQUENCE [LARGE SCALE GENOMIC DNA]</scope>
    <source>
        <strain evidence="1 2">UH-Slu-Lm8-n1</strain>
    </source>
</reference>
<dbReference type="InParanoid" id="A0A0D0A6I2"/>
<dbReference type="OrthoDB" id="432234at2759"/>
<dbReference type="InterPro" id="IPR051055">
    <property type="entry name" value="PIF1_helicase"/>
</dbReference>
<dbReference type="CDD" id="cd18809">
    <property type="entry name" value="SF1_C_RecD"/>
    <property type="match status" value="1"/>
</dbReference>
<gene>
    <name evidence="1" type="ORF">CY34DRAFT_98968</name>
</gene>
<keyword evidence="2" id="KW-1185">Reference proteome</keyword>
<dbReference type="PANTHER" id="PTHR47642">
    <property type="entry name" value="ATP-DEPENDENT DNA HELICASE"/>
    <property type="match status" value="1"/>
</dbReference>
<accession>A0A0D0A6I2</accession>
<name>A0A0D0A6I2_9AGAM</name>
<dbReference type="PANTHER" id="PTHR47642:SF5">
    <property type="entry name" value="ATP-DEPENDENT DNA HELICASE"/>
    <property type="match status" value="1"/>
</dbReference>
<feature type="non-terminal residue" evidence="1">
    <location>
        <position position="72"/>
    </location>
</feature>
<dbReference type="STRING" id="930992.A0A0D0A6I2"/>
<organism evidence="1 2">
    <name type="scientific">Suillus luteus UH-Slu-Lm8-n1</name>
    <dbReference type="NCBI Taxonomy" id="930992"/>
    <lineage>
        <taxon>Eukaryota</taxon>
        <taxon>Fungi</taxon>
        <taxon>Dikarya</taxon>
        <taxon>Basidiomycota</taxon>
        <taxon>Agaricomycotina</taxon>
        <taxon>Agaricomycetes</taxon>
        <taxon>Agaricomycetidae</taxon>
        <taxon>Boletales</taxon>
        <taxon>Suillineae</taxon>
        <taxon>Suillaceae</taxon>
        <taxon>Suillus</taxon>
    </lineage>
</organism>
<dbReference type="EMBL" id="KN835865">
    <property type="protein sequence ID" value="KIK33809.1"/>
    <property type="molecule type" value="Genomic_DNA"/>
</dbReference>
<evidence type="ECO:0008006" key="3">
    <source>
        <dbReference type="Google" id="ProtNLM"/>
    </source>
</evidence>
<dbReference type="HOGENOM" id="CLU_2729377_0_0_1"/>
<dbReference type="Gene3D" id="3.40.50.300">
    <property type="entry name" value="P-loop containing nucleotide triphosphate hydrolases"/>
    <property type="match status" value="1"/>
</dbReference>